<dbReference type="Pfam" id="PF02302">
    <property type="entry name" value="PTS_IIB"/>
    <property type="match status" value="1"/>
</dbReference>
<feature type="domain" description="PTS EIIB type-2" evidence="2">
    <location>
        <begin position="4"/>
        <end position="94"/>
    </location>
</feature>
<evidence type="ECO:0000313" key="4">
    <source>
        <dbReference type="Proteomes" id="UP000004191"/>
    </source>
</evidence>
<dbReference type="Proteomes" id="UP000004191">
    <property type="component" value="Unassembled WGS sequence"/>
</dbReference>
<evidence type="ECO:0000256" key="1">
    <source>
        <dbReference type="ARBA" id="ARBA00022679"/>
    </source>
</evidence>
<dbReference type="OrthoDB" id="6603449at2"/>
<comment type="caution">
    <text evidence="3">The sequence shown here is derived from an EMBL/GenBank/DDBJ whole genome shotgun (WGS) entry which is preliminary data.</text>
</comment>
<dbReference type="SUPFAM" id="SSF52794">
    <property type="entry name" value="PTS system IIB component-like"/>
    <property type="match status" value="1"/>
</dbReference>
<keyword evidence="1" id="KW-0808">Transferase</keyword>
<sequence length="100" mass="10990">MAIKKIMAACGSGIGSSLIIRMNVEKTLKAMGRDDIEVFHSTTSDAQKGAADAFVVGKDLEDFVDGLDNVITLDNIVSKQEIETKLKELFDRIGEHYEEN</sequence>
<dbReference type="GO" id="GO:0009401">
    <property type="term" value="P:phosphoenolpyruvate-dependent sugar phosphotransferase system"/>
    <property type="evidence" value="ECO:0007669"/>
    <property type="project" value="InterPro"/>
</dbReference>
<proteinExistence type="predicted"/>
<reference evidence="3 4" key="1">
    <citation type="submission" date="2012-01" db="EMBL/GenBank/DDBJ databases">
        <title>The Genome Sequence of Helcococcus kunzii ATCC 51366.</title>
        <authorList>
            <consortium name="The Broad Institute Genome Sequencing Platform"/>
            <person name="Earl A."/>
            <person name="Ward D."/>
            <person name="Feldgarden M."/>
            <person name="Gevers D."/>
            <person name="Huys G."/>
            <person name="Young S.K."/>
            <person name="Zeng Q."/>
            <person name="Gargeya S."/>
            <person name="Fitzgerald M."/>
            <person name="Haas B."/>
            <person name="Abouelleil A."/>
            <person name="Alvarado L."/>
            <person name="Arachchi H.M."/>
            <person name="Berlin A."/>
            <person name="Chapman S.B."/>
            <person name="Gearin G."/>
            <person name="Goldberg J."/>
            <person name="Griggs A."/>
            <person name="Gujja S."/>
            <person name="Hansen M."/>
            <person name="Heiman D."/>
            <person name="Howarth C."/>
            <person name="Larimer J."/>
            <person name="Lui A."/>
            <person name="MacDonald P.J.P."/>
            <person name="McCowen C."/>
            <person name="Montmayeur A."/>
            <person name="Murphy C."/>
            <person name="Neiman D."/>
            <person name="Pearson M."/>
            <person name="Priest M."/>
            <person name="Roberts A."/>
            <person name="Saif S."/>
            <person name="Shea T."/>
            <person name="Sisk P."/>
            <person name="Stolte C."/>
            <person name="Sykes S."/>
            <person name="Wortman J."/>
            <person name="Nusbaum C."/>
            <person name="Birren B."/>
        </authorList>
    </citation>
    <scope>NUCLEOTIDE SEQUENCE [LARGE SCALE GENOMIC DNA]</scope>
    <source>
        <strain evidence="3 4">ATCC 51366</strain>
    </source>
</reference>
<dbReference type="CDD" id="cd05563">
    <property type="entry name" value="PTS_IIB_ascorbate"/>
    <property type="match status" value="1"/>
</dbReference>
<dbReference type="eggNOG" id="COG3414">
    <property type="taxonomic scope" value="Bacteria"/>
</dbReference>
<dbReference type="Gene3D" id="3.40.50.2300">
    <property type="match status" value="1"/>
</dbReference>
<dbReference type="PROSITE" id="PS51099">
    <property type="entry name" value="PTS_EIIB_TYPE_2"/>
    <property type="match status" value="1"/>
</dbReference>
<dbReference type="GO" id="GO:0008982">
    <property type="term" value="F:protein-N(PI)-phosphohistidine-sugar phosphotransferase activity"/>
    <property type="evidence" value="ECO:0007669"/>
    <property type="project" value="InterPro"/>
</dbReference>
<dbReference type="InterPro" id="IPR013011">
    <property type="entry name" value="PTS_EIIB_2"/>
</dbReference>
<accession>H3NPA7</accession>
<dbReference type="InterPro" id="IPR003501">
    <property type="entry name" value="PTS_EIIB_2/3"/>
</dbReference>
<dbReference type="RefSeq" id="WP_005398683.1">
    <property type="nucleotide sequence ID" value="NZ_JH601088.1"/>
</dbReference>
<organism evidence="3 4">
    <name type="scientific">Helcococcus kunzii ATCC 51366</name>
    <dbReference type="NCBI Taxonomy" id="883114"/>
    <lineage>
        <taxon>Bacteria</taxon>
        <taxon>Bacillati</taxon>
        <taxon>Bacillota</taxon>
        <taxon>Tissierellia</taxon>
        <taxon>Tissierellales</taxon>
        <taxon>Peptoniphilaceae</taxon>
        <taxon>Helcococcus</taxon>
    </lineage>
</organism>
<dbReference type="EMBL" id="AGEI01000022">
    <property type="protein sequence ID" value="EHR33569.1"/>
    <property type="molecule type" value="Genomic_DNA"/>
</dbReference>
<dbReference type="AlphaFoldDB" id="H3NPA7"/>
<name>H3NPA7_9FIRM</name>
<dbReference type="STRING" id="883114.HMPREF9709_01168"/>
<dbReference type="InterPro" id="IPR036095">
    <property type="entry name" value="PTS_EIIB-like_sf"/>
</dbReference>
<dbReference type="GeneID" id="96999153"/>
<evidence type="ECO:0000313" key="3">
    <source>
        <dbReference type="EMBL" id="EHR33569.1"/>
    </source>
</evidence>
<protein>
    <recommendedName>
        <fullName evidence="2">PTS EIIB type-2 domain-containing protein</fullName>
    </recommendedName>
</protein>
<keyword evidence="4" id="KW-1185">Reference proteome</keyword>
<evidence type="ECO:0000259" key="2">
    <source>
        <dbReference type="PROSITE" id="PS51099"/>
    </source>
</evidence>
<dbReference type="HOGENOM" id="CLU_159248_0_1_9"/>
<gene>
    <name evidence="3" type="ORF">HMPREF9709_01168</name>
</gene>